<keyword evidence="5 11" id="KW-0812">Transmembrane</keyword>
<feature type="transmembrane region" description="Helical" evidence="11">
    <location>
        <begin position="6"/>
        <end position="25"/>
    </location>
</feature>
<evidence type="ECO:0000256" key="6">
    <source>
        <dbReference type="ARBA" id="ARBA00022960"/>
    </source>
</evidence>
<sequence length="357" mass="38573">MRRVRFDPWIGGPILILLAVSLIVLRSMVPEDSARQVLFVAIAVAVYFLVAQLDYRILGKLSNVLYVFALALLLVTISLGRVTRGSVRWLEIGQLTIQPSELVKPVLIIFLASFVLKHSLKEGKNVFWFAILTAVPALLVYLQPDLGSSLVLWVIGISIAFASGISLKVFASTLLAMIVAVPLMFAILKPYQQDRLRAFIDPFADPLGGGYHVIQSMIAVGSGELFGRGLGHGTQSQLRFLPERHSDFIFASLSEELGFIGGGLVLFSYSVLIYRLLSGLKNGSDALGVQILTGVICMLLFQVSVNIGMNMGLLPITGVTLPLISSGGSSLLATTASLGIAQSVLSRGTKNQIFEIR</sequence>
<dbReference type="EMBL" id="MHCL01000022">
    <property type="protein sequence ID" value="OGY20820.1"/>
    <property type="molecule type" value="Genomic_DNA"/>
</dbReference>
<dbReference type="NCBIfam" id="TIGR02210">
    <property type="entry name" value="rodA_shape"/>
    <property type="match status" value="1"/>
</dbReference>
<dbReference type="InterPro" id="IPR018365">
    <property type="entry name" value="Cell_cycle_FtsW-rel_CS"/>
</dbReference>
<dbReference type="PANTHER" id="PTHR30474:SF1">
    <property type="entry name" value="PEPTIDOGLYCAN GLYCOSYLTRANSFERASE MRDB"/>
    <property type="match status" value="1"/>
</dbReference>
<evidence type="ECO:0000256" key="2">
    <source>
        <dbReference type="ARBA" id="ARBA00022475"/>
    </source>
</evidence>
<keyword evidence="7" id="KW-0573">Peptidoglycan synthesis</keyword>
<evidence type="ECO:0000256" key="3">
    <source>
        <dbReference type="ARBA" id="ARBA00022676"/>
    </source>
</evidence>
<comment type="caution">
    <text evidence="12">The sequence shown here is derived from an EMBL/GenBank/DDBJ whole genome shotgun (WGS) entry which is preliminary data.</text>
</comment>
<name>A0A1G1VZP5_9BACT</name>
<keyword evidence="6" id="KW-0133">Cell shape</keyword>
<dbReference type="InterPro" id="IPR001182">
    <property type="entry name" value="FtsW/RodA"/>
</dbReference>
<evidence type="ECO:0000256" key="5">
    <source>
        <dbReference type="ARBA" id="ARBA00022692"/>
    </source>
</evidence>
<dbReference type="GO" id="GO:0016757">
    <property type="term" value="F:glycosyltransferase activity"/>
    <property type="evidence" value="ECO:0007669"/>
    <property type="project" value="UniProtKB-KW"/>
</dbReference>
<dbReference type="GO" id="GO:0071555">
    <property type="term" value="P:cell wall organization"/>
    <property type="evidence" value="ECO:0007669"/>
    <property type="project" value="UniProtKB-KW"/>
</dbReference>
<dbReference type="GO" id="GO:0032153">
    <property type="term" value="C:cell division site"/>
    <property type="evidence" value="ECO:0007669"/>
    <property type="project" value="TreeGrafter"/>
</dbReference>
<feature type="transmembrane region" description="Helical" evidence="11">
    <location>
        <begin position="126"/>
        <end position="143"/>
    </location>
</feature>
<proteinExistence type="predicted"/>
<dbReference type="InterPro" id="IPR011923">
    <property type="entry name" value="RodA/MrdB"/>
</dbReference>
<dbReference type="Pfam" id="PF01098">
    <property type="entry name" value="FTSW_RODA_SPOVE"/>
    <property type="match status" value="1"/>
</dbReference>
<keyword evidence="2" id="KW-1003">Cell membrane</keyword>
<evidence type="ECO:0000256" key="7">
    <source>
        <dbReference type="ARBA" id="ARBA00022984"/>
    </source>
</evidence>
<feature type="transmembrane region" description="Helical" evidence="11">
    <location>
        <begin position="173"/>
        <end position="191"/>
    </location>
</feature>
<keyword evidence="9 11" id="KW-0472">Membrane</keyword>
<evidence type="ECO:0000256" key="10">
    <source>
        <dbReference type="ARBA" id="ARBA00023316"/>
    </source>
</evidence>
<feature type="transmembrane region" description="Helical" evidence="11">
    <location>
        <begin position="37"/>
        <end position="58"/>
    </location>
</feature>
<evidence type="ECO:0000313" key="12">
    <source>
        <dbReference type="EMBL" id="OGY20820.1"/>
    </source>
</evidence>
<dbReference type="STRING" id="1797593.A3A65_02580"/>
<accession>A0A1G1VZP5</accession>
<dbReference type="AlphaFoldDB" id="A0A1G1VZP5"/>
<evidence type="ECO:0000256" key="1">
    <source>
        <dbReference type="ARBA" id="ARBA00004141"/>
    </source>
</evidence>
<evidence type="ECO:0000256" key="4">
    <source>
        <dbReference type="ARBA" id="ARBA00022679"/>
    </source>
</evidence>
<protein>
    <submittedName>
        <fullName evidence="12">Rod shape-determining protein RodA</fullName>
    </submittedName>
</protein>
<reference evidence="12 13" key="1">
    <citation type="journal article" date="2016" name="Nat. Commun.">
        <title>Thousands of microbial genomes shed light on interconnected biogeochemical processes in an aquifer system.</title>
        <authorList>
            <person name="Anantharaman K."/>
            <person name="Brown C.T."/>
            <person name="Hug L.A."/>
            <person name="Sharon I."/>
            <person name="Castelle C.J."/>
            <person name="Probst A.J."/>
            <person name="Thomas B.C."/>
            <person name="Singh A."/>
            <person name="Wilkins M.J."/>
            <person name="Karaoz U."/>
            <person name="Brodie E.L."/>
            <person name="Williams K.H."/>
            <person name="Hubbard S.S."/>
            <person name="Banfield J.F."/>
        </authorList>
    </citation>
    <scope>NUCLEOTIDE SEQUENCE [LARGE SCALE GENOMIC DNA]</scope>
</reference>
<dbReference type="GO" id="GO:0009252">
    <property type="term" value="P:peptidoglycan biosynthetic process"/>
    <property type="evidence" value="ECO:0007669"/>
    <property type="project" value="UniProtKB-KW"/>
</dbReference>
<evidence type="ECO:0000256" key="11">
    <source>
        <dbReference type="SAM" id="Phobius"/>
    </source>
</evidence>
<feature type="transmembrane region" description="Helical" evidence="11">
    <location>
        <begin position="64"/>
        <end position="82"/>
    </location>
</feature>
<feature type="transmembrane region" description="Helical" evidence="11">
    <location>
        <begin position="102"/>
        <end position="120"/>
    </location>
</feature>
<evidence type="ECO:0000313" key="13">
    <source>
        <dbReference type="Proteomes" id="UP000176723"/>
    </source>
</evidence>
<dbReference type="PANTHER" id="PTHR30474">
    <property type="entry name" value="CELL CYCLE PROTEIN"/>
    <property type="match status" value="1"/>
</dbReference>
<dbReference type="GO" id="GO:0008360">
    <property type="term" value="P:regulation of cell shape"/>
    <property type="evidence" value="ECO:0007669"/>
    <property type="project" value="UniProtKB-KW"/>
</dbReference>
<keyword evidence="8 11" id="KW-1133">Transmembrane helix</keyword>
<dbReference type="Proteomes" id="UP000176723">
    <property type="component" value="Unassembled WGS sequence"/>
</dbReference>
<dbReference type="GO" id="GO:0005886">
    <property type="term" value="C:plasma membrane"/>
    <property type="evidence" value="ECO:0007669"/>
    <property type="project" value="TreeGrafter"/>
</dbReference>
<organism evidence="12 13">
    <name type="scientific">Candidatus Chisholmbacteria bacterium RIFCSPLOWO2_01_FULL_49_14</name>
    <dbReference type="NCBI Taxonomy" id="1797593"/>
    <lineage>
        <taxon>Bacteria</taxon>
        <taxon>Candidatus Chisholmiibacteriota</taxon>
    </lineage>
</organism>
<keyword evidence="4" id="KW-0808">Transferase</keyword>
<dbReference type="PROSITE" id="PS00428">
    <property type="entry name" value="FTSW_RODA_SPOVE"/>
    <property type="match status" value="1"/>
</dbReference>
<gene>
    <name evidence="12" type="ORF">A3A65_02580</name>
</gene>
<evidence type="ECO:0000256" key="8">
    <source>
        <dbReference type="ARBA" id="ARBA00022989"/>
    </source>
</evidence>
<feature type="transmembrane region" description="Helical" evidence="11">
    <location>
        <begin position="289"/>
        <end position="307"/>
    </location>
</feature>
<dbReference type="GO" id="GO:0051301">
    <property type="term" value="P:cell division"/>
    <property type="evidence" value="ECO:0007669"/>
    <property type="project" value="InterPro"/>
</dbReference>
<keyword evidence="10" id="KW-0961">Cell wall biogenesis/degradation</keyword>
<feature type="transmembrane region" description="Helical" evidence="11">
    <location>
        <begin position="257"/>
        <end position="277"/>
    </location>
</feature>
<evidence type="ECO:0000256" key="9">
    <source>
        <dbReference type="ARBA" id="ARBA00023136"/>
    </source>
</evidence>
<comment type="subcellular location">
    <subcellularLocation>
        <location evidence="1">Membrane</location>
        <topology evidence="1">Multi-pass membrane protein</topology>
    </subcellularLocation>
</comment>
<keyword evidence="3" id="KW-0328">Glycosyltransferase</keyword>
<feature type="transmembrane region" description="Helical" evidence="11">
    <location>
        <begin position="150"/>
        <end position="167"/>
    </location>
</feature>
<dbReference type="GO" id="GO:0015648">
    <property type="term" value="F:lipid-linked peptidoglycan transporter activity"/>
    <property type="evidence" value="ECO:0007669"/>
    <property type="project" value="TreeGrafter"/>
</dbReference>